<dbReference type="OMA" id="TRLAVYY"/>
<name>Q5ARY2_EMENI</name>
<protein>
    <submittedName>
        <fullName evidence="1">Uncharacterized protein</fullName>
    </submittedName>
</protein>
<dbReference type="RefSeq" id="XP_682217.1">
    <property type="nucleotide sequence ID" value="XM_677125.1"/>
</dbReference>
<dbReference type="InParanoid" id="Q5ARY2"/>
<reference evidence="2" key="1">
    <citation type="journal article" date="2005" name="Nature">
        <title>Sequencing of Aspergillus nidulans and comparative analysis with A. fumigatus and A. oryzae.</title>
        <authorList>
            <person name="Galagan J.E."/>
            <person name="Calvo S.E."/>
            <person name="Cuomo C."/>
            <person name="Ma L.J."/>
            <person name="Wortman J.R."/>
            <person name="Batzoglou S."/>
            <person name="Lee S.I."/>
            <person name="Basturkmen M."/>
            <person name="Spevak C.C."/>
            <person name="Clutterbuck J."/>
            <person name="Kapitonov V."/>
            <person name="Jurka J."/>
            <person name="Scazzocchio C."/>
            <person name="Farman M."/>
            <person name="Butler J."/>
            <person name="Purcell S."/>
            <person name="Harris S."/>
            <person name="Braus G.H."/>
            <person name="Draht O."/>
            <person name="Busch S."/>
            <person name="D'Enfert C."/>
            <person name="Bouchier C."/>
            <person name="Goldman G.H."/>
            <person name="Bell-Pedersen D."/>
            <person name="Griffiths-Jones S."/>
            <person name="Doonan J.H."/>
            <person name="Yu J."/>
            <person name="Vienken K."/>
            <person name="Pain A."/>
            <person name="Freitag M."/>
            <person name="Selker E.U."/>
            <person name="Archer D.B."/>
            <person name="Penalva M.A."/>
            <person name="Oakley B.R."/>
            <person name="Momany M."/>
            <person name="Tanaka T."/>
            <person name="Kumagai T."/>
            <person name="Asai K."/>
            <person name="Machida M."/>
            <person name="Nierman W.C."/>
            <person name="Denning D.W."/>
            <person name="Caddick M."/>
            <person name="Hynes M."/>
            <person name="Paoletti M."/>
            <person name="Fischer R."/>
            <person name="Miller B."/>
            <person name="Dyer P."/>
            <person name="Sachs M.S."/>
            <person name="Osmani S.A."/>
            <person name="Birren B.W."/>
        </authorList>
    </citation>
    <scope>NUCLEOTIDE SEQUENCE [LARGE SCALE GENOMIC DNA]</scope>
    <source>
        <strain evidence="2">FGSC A4 / ATCC 38163 / CBS 112.46 / NRRL 194 / M139</strain>
    </source>
</reference>
<accession>Q5ARY2</accession>
<dbReference type="AlphaFoldDB" id="Q5ARY2"/>
<proteinExistence type="predicted"/>
<evidence type="ECO:0000313" key="2">
    <source>
        <dbReference type="Proteomes" id="UP000000560"/>
    </source>
</evidence>
<dbReference type="KEGG" id="ani:ANIA_08948"/>
<organism evidence="1 2">
    <name type="scientific">Emericella nidulans (strain FGSC A4 / ATCC 38163 / CBS 112.46 / NRRL 194 / M139)</name>
    <name type="common">Aspergillus nidulans</name>
    <dbReference type="NCBI Taxonomy" id="227321"/>
    <lineage>
        <taxon>Eukaryota</taxon>
        <taxon>Fungi</taxon>
        <taxon>Dikarya</taxon>
        <taxon>Ascomycota</taxon>
        <taxon>Pezizomycotina</taxon>
        <taxon>Eurotiomycetes</taxon>
        <taxon>Eurotiomycetidae</taxon>
        <taxon>Eurotiales</taxon>
        <taxon>Aspergillaceae</taxon>
        <taxon>Aspergillus</taxon>
        <taxon>Aspergillus subgen. Nidulantes</taxon>
    </lineage>
</organism>
<evidence type="ECO:0000313" key="1">
    <source>
        <dbReference type="EMBL" id="CBF84594.1"/>
    </source>
</evidence>
<dbReference type="HOGENOM" id="CLU_1786824_0_0_1"/>
<dbReference type="EMBL" id="BN001307">
    <property type="protein sequence ID" value="CBF84594.1"/>
    <property type="molecule type" value="Genomic_DNA"/>
</dbReference>
<dbReference type="Proteomes" id="UP000000560">
    <property type="component" value="Chromosome VII"/>
</dbReference>
<sequence length="145" mass="15895">MRIPAVLAEYRLDLPRARNQAPGLQRLRVRIAVIDPMCTWMYPTDITVHLGSTRLAVYYAPGVSLGRGFALGGMIADSGDLLGCVSASCAGGWFEVRIGEGEKLVTLISKFKEEITNSRLNALRLYSNFHLALVGSPRMRLGNKS</sequence>
<keyword evidence="2" id="KW-1185">Reference proteome</keyword>
<gene>
    <name evidence="1" type="ORF">ANIA_08948</name>
</gene>
<accession>C8VLB0</accession>
<reference evidence="2" key="2">
    <citation type="journal article" date="2009" name="Fungal Genet. Biol.">
        <title>The 2008 update of the Aspergillus nidulans genome annotation: a community effort.</title>
        <authorList>
            <person name="Wortman J.R."/>
            <person name="Gilsenan J.M."/>
            <person name="Joardar V."/>
            <person name="Deegan J."/>
            <person name="Clutterbuck J."/>
            <person name="Andersen M.R."/>
            <person name="Archer D."/>
            <person name="Bencina M."/>
            <person name="Braus G."/>
            <person name="Coutinho P."/>
            <person name="von Dohren H."/>
            <person name="Doonan J."/>
            <person name="Driessen A.J."/>
            <person name="Durek P."/>
            <person name="Espeso E."/>
            <person name="Fekete E."/>
            <person name="Flipphi M."/>
            <person name="Estrada C.G."/>
            <person name="Geysens S."/>
            <person name="Goldman G."/>
            <person name="de Groot P.W."/>
            <person name="Hansen K."/>
            <person name="Harris S.D."/>
            <person name="Heinekamp T."/>
            <person name="Helmstaedt K."/>
            <person name="Henrissat B."/>
            <person name="Hofmann G."/>
            <person name="Homan T."/>
            <person name="Horio T."/>
            <person name="Horiuchi H."/>
            <person name="James S."/>
            <person name="Jones M."/>
            <person name="Karaffa L."/>
            <person name="Karanyi Z."/>
            <person name="Kato M."/>
            <person name="Keller N."/>
            <person name="Kelly D.E."/>
            <person name="Kiel J.A."/>
            <person name="Kim J.M."/>
            <person name="van der Klei I.J."/>
            <person name="Klis F.M."/>
            <person name="Kovalchuk A."/>
            <person name="Krasevec N."/>
            <person name="Kubicek C.P."/>
            <person name="Liu B."/>
            <person name="Maccabe A."/>
            <person name="Meyer V."/>
            <person name="Mirabito P."/>
            <person name="Miskei M."/>
            <person name="Mos M."/>
            <person name="Mullins J."/>
            <person name="Nelson D.R."/>
            <person name="Nielsen J."/>
            <person name="Oakley B.R."/>
            <person name="Osmani S.A."/>
            <person name="Pakula T."/>
            <person name="Paszewski A."/>
            <person name="Paulsen I."/>
            <person name="Pilsyk S."/>
            <person name="Pocsi I."/>
            <person name="Punt P.J."/>
            <person name="Ram A.F."/>
            <person name="Ren Q."/>
            <person name="Robellet X."/>
            <person name="Robson G."/>
            <person name="Seiboth B."/>
            <person name="van Solingen P."/>
            <person name="Specht T."/>
            <person name="Sun J."/>
            <person name="Taheri-Talesh N."/>
            <person name="Takeshita N."/>
            <person name="Ussery D."/>
            <person name="vanKuyk P.A."/>
            <person name="Visser H."/>
            <person name="van de Vondervoort P.J."/>
            <person name="de Vries R.P."/>
            <person name="Walton J."/>
            <person name="Xiang X."/>
            <person name="Xiong Y."/>
            <person name="Zeng A.P."/>
            <person name="Brandt B.W."/>
            <person name="Cornell M.J."/>
            <person name="van den Hondel C.A."/>
            <person name="Visser J."/>
            <person name="Oliver S.G."/>
            <person name="Turner G."/>
        </authorList>
    </citation>
    <scope>GENOME REANNOTATION</scope>
    <source>
        <strain evidence="2">FGSC A4 / ATCC 38163 / CBS 112.46 / NRRL 194 / M139</strain>
    </source>
</reference>